<dbReference type="InterPro" id="IPR050835">
    <property type="entry name" value="ABC_transporter_sub-D"/>
</dbReference>
<dbReference type="GO" id="GO:0005778">
    <property type="term" value="C:peroxisomal membrane"/>
    <property type="evidence" value="ECO:0007669"/>
    <property type="project" value="TreeGrafter"/>
</dbReference>
<evidence type="ECO:0000313" key="7">
    <source>
        <dbReference type="EMBL" id="KAF6039455.1"/>
    </source>
</evidence>
<dbReference type="Proteomes" id="UP000593567">
    <property type="component" value="Unassembled WGS sequence"/>
</dbReference>
<dbReference type="GO" id="GO:0007031">
    <property type="term" value="P:peroxisome organization"/>
    <property type="evidence" value="ECO:0007669"/>
    <property type="project" value="TreeGrafter"/>
</dbReference>
<sequence length="91" mass="10594">MYSRVSHLRYDTLTPGESQRLAMVRVLYHQPRLLFLDEATSQVQIEIEKKFYAMLQASNISYISIGHSNTLKEHHHKHISILNHSFSISSI</sequence>
<dbReference type="PANTHER" id="PTHR11384:SF59">
    <property type="entry name" value="LYSOSOMAL COBALAMIN TRANSPORTER ABCD4"/>
    <property type="match status" value="1"/>
</dbReference>
<dbReference type="GO" id="GO:0006635">
    <property type="term" value="P:fatty acid beta-oxidation"/>
    <property type="evidence" value="ECO:0007669"/>
    <property type="project" value="TreeGrafter"/>
</dbReference>
<comment type="similarity">
    <text evidence="1">Belongs to the ABC transporter superfamily. ABCD family. Peroxisomal fatty acyl CoA transporter (TC 3.A.1.203) subfamily.</text>
</comment>
<dbReference type="GO" id="GO:0042626">
    <property type="term" value="F:ATPase-coupled transmembrane transporter activity"/>
    <property type="evidence" value="ECO:0007669"/>
    <property type="project" value="TreeGrafter"/>
</dbReference>
<evidence type="ECO:0000313" key="8">
    <source>
        <dbReference type="Proteomes" id="UP000593567"/>
    </source>
</evidence>
<dbReference type="InterPro" id="IPR003439">
    <property type="entry name" value="ABC_transporter-like_ATP-bd"/>
</dbReference>
<dbReference type="GO" id="GO:0042760">
    <property type="term" value="P:very long-chain fatty acid catabolic process"/>
    <property type="evidence" value="ECO:0007669"/>
    <property type="project" value="TreeGrafter"/>
</dbReference>
<keyword evidence="2" id="KW-0813">Transport</keyword>
<dbReference type="PANTHER" id="PTHR11384">
    <property type="entry name" value="ATP-BINDING CASSETTE, SUB-FAMILY D MEMBER"/>
    <property type="match status" value="1"/>
</dbReference>
<dbReference type="InterPro" id="IPR027417">
    <property type="entry name" value="P-loop_NTPase"/>
</dbReference>
<evidence type="ECO:0000256" key="5">
    <source>
        <dbReference type="ARBA" id="ARBA00023136"/>
    </source>
</evidence>
<dbReference type="GO" id="GO:0016887">
    <property type="term" value="F:ATP hydrolysis activity"/>
    <property type="evidence" value="ECO:0007669"/>
    <property type="project" value="InterPro"/>
</dbReference>
<evidence type="ECO:0000256" key="4">
    <source>
        <dbReference type="ARBA" id="ARBA00022989"/>
    </source>
</evidence>
<protein>
    <recommendedName>
        <fullName evidence="6">ABC transporter domain-containing protein</fullName>
    </recommendedName>
</protein>
<keyword evidence="3" id="KW-0812">Transmembrane</keyword>
<dbReference type="Gene3D" id="3.40.50.300">
    <property type="entry name" value="P-loop containing nucleotide triphosphate hydrolases"/>
    <property type="match status" value="1"/>
</dbReference>
<organism evidence="7 8">
    <name type="scientific">Bugula neritina</name>
    <name type="common">Brown bryozoan</name>
    <name type="synonym">Sertularia neritina</name>
    <dbReference type="NCBI Taxonomy" id="10212"/>
    <lineage>
        <taxon>Eukaryota</taxon>
        <taxon>Metazoa</taxon>
        <taxon>Spiralia</taxon>
        <taxon>Lophotrochozoa</taxon>
        <taxon>Bryozoa</taxon>
        <taxon>Gymnolaemata</taxon>
        <taxon>Cheilostomatida</taxon>
        <taxon>Flustrina</taxon>
        <taxon>Buguloidea</taxon>
        <taxon>Bugulidae</taxon>
        <taxon>Bugula</taxon>
    </lineage>
</organism>
<dbReference type="EMBL" id="VXIV02000258">
    <property type="protein sequence ID" value="KAF6039455.1"/>
    <property type="molecule type" value="Genomic_DNA"/>
</dbReference>
<evidence type="ECO:0000256" key="1">
    <source>
        <dbReference type="ARBA" id="ARBA00008575"/>
    </source>
</evidence>
<reference evidence="7" key="1">
    <citation type="submission" date="2020-06" db="EMBL/GenBank/DDBJ databases">
        <title>Draft genome of Bugula neritina, a colonial animal packing powerful symbionts and potential medicines.</title>
        <authorList>
            <person name="Rayko M."/>
        </authorList>
    </citation>
    <scope>NUCLEOTIDE SEQUENCE [LARGE SCALE GENOMIC DNA]</scope>
    <source>
        <strain evidence="7">Kwan_BN1</strain>
    </source>
</reference>
<evidence type="ECO:0000256" key="2">
    <source>
        <dbReference type="ARBA" id="ARBA00022448"/>
    </source>
</evidence>
<dbReference type="SUPFAM" id="SSF52540">
    <property type="entry name" value="P-loop containing nucleoside triphosphate hydrolases"/>
    <property type="match status" value="1"/>
</dbReference>
<evidence type="ECO:0000259" key="6">
    <source>
        <dbReference type="Pfam" id="PF00005"/>
    </source>
</evidence>
<proteinExistence type="inferred from homology"/>
<comment type="caution">
    <text evidence="7">The sequence shown here is derived from an EMBL/GenBank/DDBJ whole genome shotgun (WGS) entry which is preliminary data.</text>
</comment>
<dbReference type="GO" id="GO:0015910">
    <property type="term" value="P:long-chain fatty acid import into peroxisome"/>
    <property type="evidence" value="ECO:0007669"/>
    <property type="project" value="TreeGrafter"/>
</dbReference>
<accession>A0A7J7KMR4</accession>
<dbReference type="AlphaFoldDB" id="A0A7J7KMR4"/>
<keyword evidence="4" id="KW-1133">Transmembrane helix</keyword>
<name>A0A7J7KMR4_BUGNE</name>
<dbReference type="GO" id="GO:0005324">
    <property type="term" value="F:long-chain fatty acid transmembrane transporter activity"/>
    <property type="evidence" value="ECO:0007669"/>
    <property type="project" value="TreeGrafter"/>
</dbReference>
<dbReference type="OrthoDB" id="422637at2759"/>
<keyword evidence="8" id="KW-1185">Reference proteome</keyword>
<evidence type="ECO:0000256" key="3">
    <source>
        <dbReference type="ARBA" id="ARBA00022692"/>
    </source>
</evidence>
<feature type="domain" description="ABC transporter" evidence="6">
    <location>
        <begin position="7"/>
        <end position="41"/>
    </location>
</feature>
<keyword evidence="5" id="KW-0472">Membrane</keyword>
<dbReference type="Pfam" id="PF00005">
    <property type="entry name" value="ABC_tran"/>
    <property type="match status" value="1"/>
</dbReference>
<dbReference type="GO" id="GO:0005524">
    <property type="term" value="F:ATP binding"/>
    <property type="evidence" value="ECO:0007669"/>
    <property type="project" value="InterPro"/>
</dbReference>
<gene>
    <name evidence="7" type="ORF">EB796_002232</name>
</gene>